<dbReference type="EMBL" id="VOIH02000010">
    <property type="protein sequence ID" value="KAF3434892.1"/>
    <property type="molecule type" value="Genomic_DNA"/>
</dbReference>
<feature type="compositionally biased region" description="Basic and acidic residues" evidence="1">
    <location>
        <begin position="170"/>
        <end position="181"/>
    </location>
</feature>
<keyword evidence="2" id="KW-0812">Transmembrane</keyword>
<feature type="region of interest" description="Disordered" evidence="1">
    <location>
        <begin position="134"/>
        <end position="154"/>
    </location>
</feature>
<dbReference type="AlphaFoldDB" id="A0A8K0GMQ6"/>
<keyword evidence="2" id="KW-0472">Membrane</keyword>
<feature type="region of interest" description="Disordered" evidence="1">
    <location>
        <begin position="170"/>
        <end position="218"/>
    </location>
</feature>
<accession>A0A8K0GMQ6</accession>
<proteinExistence type="predicted"/>
<keyword evidence="4" id="KW-1185">Reference proteome</keyword>
<evidence type="ECO:0000313" key="3">
    <source>
        <dbReference type="EMBL" id="KAF3434892.1"/>
    </source>
</evidence>
<sequence>MRRIFSSTSWMGYNWASQELQRREYKTSPLKLGLCESSKMIMTTVRNGLGRIIRGNLHKTDEVKQEPINEECPKRNASTPCLTEGSIRFLQPQRICKIDFYFLSMTLILLGMEFFSNSMPFLFLQRDVHHGGSVHDSNHVEDQHQTTPPFNSEGVFQTHEANTDIKVFEEVKTPYRPKPKELPPNGEVDLKASSGTNTMVTNDRRKVESHQVGNVHGA</sequence>
<gene>
    <name evidence="3" type="ORF">FNV43_RR21979</name>
</gene>
<comment type="caution">
    <text evidence="3">The sequence shown here is derived from an EMBL/GenBank/DDBJ whole genome shotgun (WGS) entry which is preliminary data.</text>
</comment>
<feature type="transmembrane region" description="Helical" evidence="2">
    <location>
        <begin position="98"/>
        <end position="116"/>
    </location>
</feature>
<reference evidence="3" key="1">
    <citation type="submission" date="2020-03" db="EMBL/GenBank/DDBJ databases">
        <title>A high-quality chromosome-level genome assembly of a woody plant with both climbing and erect habits, Rhamnella rubrinervis.</title>
        <authorList>
            <person name="Lu Z."/>
            <person name="Yang Y."/>
            <person name="Zhu X."/>
            <person name="Sun Y."/>
        </authorList>
    </citation>
    <scope>NUCLEOTIDE SEQUENCE</scope>
    <source>
        <strain evidence="3">BYM</strain>
        <tissue evidence="3">Leaf</tissue>
    </source>
</reference>
<evidence type="ECO:0000256" key="1">
    <source>
        <dbReference type="SAM" id="MobiDB-lite"/>
    </source>
</evidence>
<evidence type="ECO:0000313" key="4">
    <source>
        <dbReference type="Proteomes" id="UP000796880"/>
    </source>
</evidence>
<name>A0A8K0GMQ6_9ROSA</name>
<protein>
    <submittedName>
        <fullName evidence="3">Uncharacterized protein</fullName>
    </submittedName>
</protein>
<dbReference type="Proteomes" id="UP000796880">
    <property type="component" value="Unassembled WGS sequence"/>
</dbReference>
<organism evidence="3 4">
    <name type="scientific">Rhamnella rubrinervis</name>
    <dbReference type="NCBI Taxonomy" id="2594499"/>
    <lineage>
        <taxon>Eukaryota</taxon>
        <taxon>Viridiplantae</taxon>
        <taxon>Streptophyta</taxon>
        <taxon>Embryophyta</taxon>
        <taxon>Tracheophyta</taxon>
        <taxon>Spermatophyta</taxon>
        <taxon>Magnoliopsida</taxon>
        <taxon>eudicotyledons</taxon>
        <taxon>Gunneridae</taxon>
        <taxon>Pentapetalae</taxon>
        <taxon>rosids</taxon>
        <taxon>fabids</taxon>
        <taxon>Rosales</taxon>
        <taxon>Rhamnaceae</taxon>
        <taxon>rhamnoid group</taxon>
        <taxon>Rhamneae</taxon>
        <taxon>Rhamnella</taxon>
    </lineage>
</organism>
<evidence type="ECO:0000256" key="2">
    <source>
        <dbReference type="SAM" id="Phobius"/>
    </source>
</evidence>
<keyword evidence="2" id="KW-1133">Transmembrane helix</keyword>